<sequence length="249" mass="28514">MIRDERKKKKRKKIKTIVLLSFLLILVIAGFVVTELFTVKQVEVKGNELYPDEQIEASILNDAYSWNSLYVYLKYKFGRADEVPFVDTMEVSLKNPHSVQIHVYEKGLLGYLYIDSIGKNAYFDKDGFVEETSSRVIEGVPKITGLSSSDVVLYEKLSFDDKKALKTLLTVTQTLKKYEMIPDTINYDAQKQITLYYGNVAVMLGNSDNMTEKISRMSYIYPSIAGMNGVLHMESWTEETSDITFVKNE</sequence>
<dbReference type="PANTHER" id="PTHR37820:SF1">
    <property type="entry name" value="CELL DIVISION PROTEIN FTSQ"/>
    <property type="match status" value="1"/>
</dbReference>
<keyword evidence="5" id="KW-0131">Cell cycle</keyword>
<keyword evidence="8" id="KW-1185">Reference proteome</keyword>
<evidence type="ECO:0000256" key="2">
    <source>
        <dbReference type="ARBA" id="ARBA00022618"/>
    </source>
</evidence>
<keyword evidence="3" id="KW-0812">Transmembrane</keyword>
<name>A0ABR7IA28_9FIRM</name>
<dbReference type="Proteomes" id="UP000621540">
    <property type="component" value="Unassembled WGS sequence"/>
</dbReference>
<dbReference type="RefSeq" id="WP_147618579.1">
    <property type="nucleotide sequence ID" value="NZ_JACOQH010000004.1"/>
</dbReference>
<keyword evidence="4" id="KW-0472">Membrane</keyword>
<dbReference type="EMBL" id="JACOQH010000004">
    <property type="protein sequence ID" value="MBC5753771.1"/>
    <property type="molecule type" value="Genomic_DNA"/>
</dbReference>
<dbReference type="InterPro" id="IPR050487">
    <property type="entry name" value="FtsQ_DivIB"/>
</dbReference>
<comment type="caution">
    <text evidence="7">The sequence shown here is derived from an EMBL/GenBank/DDBJ whole genome shotgun (WGS) entry which is preliminary data.</text>
</comment>
<dbReference type="Pfam" id="PF03799">
    <property type="entry name" value="FtsQ_DivIB_C"/>
    <property type="match status" value="1"/>
</dbReference>
<reference evidence="7 8" key="1">
    <citation type="submission" date="2020-08" db="EMBL/GenBank/DDBJ databases">
        <title>Genome public.</title>
        <authorList>
            <person name="Liu C."/>
            <person name="Sun Q."/>
        </authorList>
    </citation>
    <scope>NUCLEOTIDE SEQUENCE [LARGE SCALE GENOMIC DNA]</scope>
    <source>
        <strain evidence="7 8">BX0805</strain>
    </source>
</reference>
<gene>
    <name evidence="7" type="ORF">H8Z76_06975</name>
</gene>
<dbReference type="PANTHER" id="PTHR37820">
    <property type="entry name" value="CELL DIVISION PROTEIN DIVIB"/>
    <property type="match status" value="1"/>
</dbReference>
<evidence type="ECO:0000313" key="8">
    <source>
        <dbReference type="Proteomes" id="UP000621540"/>
    </source>
</evidence>
<keyword evidence="2" id="KW-0132">Cell division</keyword>
<evidence type="ECO:0000259" key="6">
    <source>
        <dbReference type="Pfam" id="PF03799"/>
    </source>
</evidence>
<protein>
    <submittedName>
        <fullName evidence="7">FtsQ-type POTRA domain-containing protein</fullName>
    </submittedName>
</protein>
<proteinExistence type="predicted"/>
<feature type="domain" description="Cell division protein FtsQ/DivIB C-terminal" evidence="6">
    <location>
        <begin position="118"/>
        <end position="224"/>
    </location>
</feature>
<evidence type="ECO:0000256" key="4">
    <source>
        <dbReference type="ARBA" id="ARBA00022989"/>
    </source>
</evidence>
<organism evidence="7 8">
    <name type="scientific">Roseburia yibonii</name>
    <dbReference type="NCBI Taxonomy" id="2763063"/>
    <lineage>
        <taxon>Bacteria</taxon>
        <taxon>Bacillati</taxon>
        <taxon>Bacillota</taxon>
        <taxon>Clostridia</taxon>
        <taxon>Lachnospirales</taxon>
        <taxon>Lachnospiraceae</taxon>
        <taxon>Roseburia</taxon>
    </lineage>
</organism>
<evidence type="ECO:0000256" key="1">
    <source>
        <dbReference type="ARBA" id="ARBA00022475"/>
    </source>
</evidence>
<evidence type="ECO:0000256" key="5">
    <source>
        <dbReference type="ARBA" id="ARBA00023306"/>
    </source>
</evidence>
<evidence type="ECO:0000256" key="3">
    <source>
        <dbReference type="ARBA" id="ARBA00022692"/>
    </source>
</evidence>
<keyword evidence="4" id="KW-1133">Transmembrane helix</keyword>
<evidence type="ECO:0000313" key="7">
    <source>
        <dbReference type="EMBL" id="MBC5753771.1"/>
    </source>
</evidence>
<keyword evidence="1" id="KW-1003">Cell membrane</keyword>
<accession>A0ABR7IA28</accession>
<dbReference type="InterPro" id="IPR005548">
    <property type="entry name" value="Cell_div_FtsQ/DivIB_C"/>
</dbReference>